<accession>A0ABP0IEV4</accession>
<organism evidence="1 2">
    <name type="scientific">Durusdinium trenchii</name>
    <dbReference type="NCBI Taxonomy" id="1381693"/>
    <lineage>
        <taxon>Eukaryota</taxon>
        <taxon>Sar</taxon>
        <taxon>Alveolata</taxon>
        <taxon>Dinophyceae</taxon>
        <taxon>Suessiales</taxon>
        <taxon>Symbiodiniaceae</taxon>
        <taxon>Durusdinium</taxon>
    </lineage>
</organism>
<evidence type="ECO:0000313" key="1">
    <source>
        <dbReference type="EMBL" id="CAK9000547.1"/>
    </source>
</evidence>
<dbReference type="Proteomes" id="UP001642464">
    <property type="component" value="Unassembled WGS sequence"/>
</dbReference>
<evidence type="ECO:0008006" key="3">
    <source>
        <dbReference type="Google" id="ProtNLM"/>
    </source>
</evidence>
<protein>
    <recommendedName>
        <fullName evidence="3">Selenoprotein O</fullName>
    </recommendedName>
</protein>
<sequence length="116" mass="13156">VLKQIARLEVKFWAKASVAMLKELDAESRLERIVDWLQTFGPGDEEDSSSGPAVLFQVLSDVTLQKDFEAPQREALSAAVRENLQKFPVEMQAVLERVGTVTEPRSFGVPDWRRRL</sequence>
<dbReference type="EMBL" id="CAXAMM010003592">
    <property type="protein sequence ID" value="CAK9000547.1"/>
    <property type="molecule type" value="Genomic_DNA"/>
</dbReference>
<evidence type="ECO:0000313" key="2">
    <source>
        <dbReference type="Proteomes" id="UP001642464"/>
    </source>
</evidence>
<name>A0ABP0IEV4_9DINO</name>
<keyword evidence="2" id="KW-1185">Reference proteome</keyword>
<reference evidence="1 2" key="1">
    <citation type="submission" date="2024-02" db="EMBL/GenBank/DDBJ databases">
        <authorList>
            <person name="Chen Y."/>
            <person name="Shah S."/>
            <person name="Dougan E. K."/>
            <person name="Thang M."/>
            <person name="Chan C."/>
        </authorList>
    </citation>
    <scope>NUCLEOTIDE SEQUENCE [LARGE SCALE GENOMIC DNA]</scope>
</reference>
<feature type="non-terminal residue" evidence="1">
    <location>
        <position position="1"/>
    </location>
</feature>
<gene>
    <name evidence="1" type="ORF">SCF082_LOCUS6540</name>
</gene>
<proteinExistence type="predicted"/>
<comment type="caution">
    <text evidence="1">The sequence shown here is derived from an EMBL/GenBank/DDBJ whole genome shotgun (WGS) entry which is preliminary data.</text>
</comment>